<evidence type="ECO:0000313" key="6">
    <source>
        <dbReference type="EMBL" id="MEB3102112.1"/>
    </source>
</evidence>
<keyword evidence="7" id="KW-1185">Reference proteome</keyword>
<dbReference type="SMART" id="SM00346">
    <property type="entry name" value="HTH_ICLR"/>
    <property type="match status" value="1"/>
</dbReference>
<feature type="domain" description="HTH iclR-type" evidence="4">
    <location>
        <begin position="11"/>
        <end position="74"/>
    </location>
</feature>
<dbReference type="InterPro" id="IPR036390">
    <property type="entry name" value="WH_DNA-bd_sf"/>
</dbReference>
<dbReference type="Pfam" id="PF09339">
    <property type="entry name" value="HTH_IclR"/>
    <property type="match status" value="1"/>
</dbReference>
<dbReference type="RefSeq" id="WP_371754228.1">
    <property type="nucleotide sequence ID" value="NZ_JAYJLD010000013.1"/>
</dbReference>
<reference evidence="6" key="1">
    <citation type="submission" date="2023-12" db="EMBL/GenBank/DDBJ databases">
        <title>Fervidustalea candida gen. nov., sp. nov., a novel member of the family Paenibacillaceae isolated from a geothermal area.</title>
        <authorList>
            <person name="Li W.-J."/>
            <person name="Jiao J.-Y."/>
            <person name="Chen Y."/>
        </authorList>
    </citation>
    <scope>NUCLEOTIDE SEQUENCE</scope>
    <source>
        <strain evidence="6">SYSU GA230002</strain>
    </source>
</reference>
<evidence type="ECO:0000256" key="3">
    <source>
        <dbReference type="ARBA" id="ARBA00023163"/>
    </source>
</evidence>
<dbReference type="PROSITE" id="PS51078">
    <property type="entry name" value="ICLR_ED"/>
    <property type="match status" value="1"/>
</dbReference>
<dbReference type="InterPro" id="IPR014757">
    <property type="entry name" value="Tscrpt_reg_IclR_C"/>
</dbReference>
<dbReference type="Gene3D" id="3.30.450.40">
    <property type="match status" value="1"/>
</dbReference>
<gene>
    <name evidence="6" type="ORF">VF724_10595</name>
</gene>
<dbReference type="PANTHER" id="PTHR30136">
    <property type="entry name" value="HELIX-TURN-HELIX TRANSCRIPTIONAL REGULATOR, ICLR FAMILY"/>
    <property type="match status" value="1"/>
</dbReference>
<proteinExistence type="predicted"/>
<evidence type="ECO:0000313" key="7">
    <source>
        <dbReference type="Proteomes" id="UP001310386"/>
    </source>
</evidence>
<dbReference type="InterPro" id="IPR011991">
    <property type="entry name" value="ArsR-like_HTH"/>
</dbReference>
<name>A0ABU5ZIQ0_9BACL</name>
<dbReference type="InterPro" id="IPR029016">
    <property type="entry name" value="GAF-like_dom_sf"/>
</dbReference>
<evidence type="ECO:0000259" key="4">
    <source>
        <dbReference type="PROSITE" id="PS51077"/>
    </source>
</evidence>
<dbReference type="CDD" id="cd00090">
    <property type="entry name" value="HTH_ARSR"/>
    <property type="match status" value="1"/>
</dbReference>
<dbReference type="InterPro" id="IPR005471">
    <property type="entry name" value="Tscrpt_reg_IclR_N"/>
</dbReference>
<dbReference type="SUPFAM" id="SSF46785">
    <property type="entry name" value="Winged helix' DNA-binding domain"/>
    <property type="match status" value="1"/>
</dbReference>
<organism evidence="6 7">
    <name type="scientific">Ferviditalea candida</name>
    <dbReference type="NCBI Taxonomy" id="3108399"/>
    <lineage>
        <taxon>Bacteria</taxon>
        <taxon>Bacillati</taxon>
        <taxon>Bacillota</taxon>
        <taxon>Bacilli</taxon>
        <taxon>Bacillales</taxon>
        <taxon>Paenibacillaceae</taxon>
        <taxon>Ferviditalea</taxon>
    </lineage>
</organism>
<evidence type="ECO:0000256" key="2">
    <source>
        <dbReference type="ARBA" id="ARBA00023125"/>
    </source>
</evidence>
<dbReference type="PANTHER" id="PTHR30136:SF7">
    <property type="entry name" value="HTH-TYPE TRANSCRIPTIONAL REGULATOR KDGR-RELATED"/>
    <property type="match status" value="1"/>
</dbReference>
<dbReference type="Proteomes" id="UP001310386">
    <property type="component" value="Unassembled WGS sequence"/>
</dbReference>
<protein>
    <submittedName>
        <fullName evidence="6">IclR family transcriptional regulator</fullName>
    </submittedName>
</protein>
<dbReference type="EMBL" id="JAYJLD010000013">
    <property type="protein sequence ID" value="MEB3102112.1"/>
    <property type="molecule type" value="Genomic_DNA"/>
</dbReference>
<keyword evidence="1" id="KW-0805">Transcription regulation</keyword>
<feature type="domain" description="IclR-ED" evidence="5">
    <location>
        <begin position="75"/>
        <end position="259"/>
    </location>
</feature>
<evidence type="ECO:0000256" key="1">
    <source>
        <dbReference type="ARBA" id="ARBA00023015"/>
    </source>
</evidence>
<dbReference type="SUPFAM" id="SSF55781">
    <property type="entry name" value="GAF domain-like"/>
    <property type="match status" value="1"/>
</dbReference>
<evidence type="ECO:0000259" key="5">
    <source>
        <dbReference type="PROSITE" id="PS51078"/>
    </source>
</evidence>
<accession>A0ABU5ZIQ0</accession>
<dbReference type="Gene3D" id="1.10.10.10">
    <property type="entry name" value="Winged helix-like DNA-binding domain superfamily/Winged helix DNA-binding domain"/>
    <property type="match status" value="1"/>
</dbReference>
<dbReference type="InterPro" id="IPR036388">
    <property type="entry name" value="WH-like_DNA-bd_sf"/>
</dbReference>
<dbReference type="InterPro" id="IPR050707">
    <property type="entry name" value="HTH_MetabolicPath_Reg"/>
</dbReference>
<comment type="caution">
    <text evidence="6">The sequence shown here is derived from an EMBL/GenBank/DDBJ whole genome shotgun (WGS) entry which is preliminary data.</text>
</comment>
<keyword evidence="2" id="KW-0238">DNA-binding</keyword>
<dbReference type="Pfam" id="PF01614">
    <property type="entry name" value="IclR_C"/>
    <property type="match status" value="1"/>
</dbReference>
<sequence>MADSAKNKYLIPSVDSAAKILQYLSSFRHSQATVTEISQALSINRSTCYRILVTLEKNNLITFCKDKKLYSLSSYMAVLGSRAAELVDYLPVAKQYLKQAAQLTNHVCVLVERFGQDRLIYTAKEESPAPVRVTVNAGQKFPLTAGSHGKCFLAFMDFMEREEIFDSVGITQFTDKTIFQKDQLLKELQLVRERGYAISMEEHYLNLFGVAAPVLDSSNKTSMTMSCIGFSSLVTEAQLHEYGYILVNLTKELSSRLFGS</sequence>
<dbReference type="PROSITE" id="PS51077">
    <property type="entry name" value="HTH_ICLR"/>
    <property type="match status" value="1"/>
</dbReference>
<keyword evidence="3" id="KW-0804">Transcription</keyword>